<gene>
    <name evidence="1" type="ORF">NQX30_00345</name>
</gene>
<dbReference type="EMBL" id="JANQAO010000001">
    <property type="protein sequence ID" value="MDM5146841.1"/>
    <property type="molecule type" value="Genomic_DNA"/>
</dbReference>
<dbReference type="Proteomes" id="UP001168167">
    <property type="component" value="Unassembled WGS sequence"/>
</dbReference>
<name>A0ABT7QJD9_9GAMM</name>
<reference evidence="1" key="2">
    <citation type="journal article" date="2023" name="Microbiome">
        <title>Synthase-selected sorting approach identifies a beta-lactone synthase in a nudibranch symbiotic bacterium.</title>
        <authorList>
            <person name="Dzunkova M."/>
            <person name="La Clair J.J."/>
            <person name="Tyml T."/>
            <person name="Doud D."/>
            <person name="Schulz F."/>
            <person name="Piquer-Esteban S."/>
            <person name="Porcel Sanchis D."/>
            <person name="Osborn A."/>
            <person name="Robinson D."/>
            <person name="Louie K.B."/>
            <person name="Bowen B.P."/>
            <person name="Bowers R.M."/>
            <person name="Lee J."/>
            <person name="Arnau V."/>
            <person name="Diaz-Villanueva W."/>
            <person name="Stepanauskas R."/>
            <person name="Gosliner T."/>
            <person name="Date S.V."/>
            <person name="Northen T.R."/>
            <person name="Cheng J.F."/>
            <person name="Burkart M.D."/>
            <person name="Woyke T."/>
        </authorList>
    </citation>
    <scope>NUCLEOTIDE SEQUENCE</scope>
    <source>
        <strain evidence="1">Df01</strain>
    </source>
</reference>
<sequence>MANAYLLYKVKKEKNMLWVLGEDARSKKILTMMVLFVKEEMREAMIIKLFEHLDKNSSANLVLRSLDEKK</sequence>
<comment type="caution">
    <text evidence="1">The sequence shown here is derived from an EMBL/GenBank/DDBJ whole genome shotgun (WGS) entry which is preliminary data.</text>
</comment>
<reference evidence="1" key="1">
    <citation type="submission" date="2022-08" db="EMBL/GenBank/DDBJ databases">
        <authorList>
            <person name="Dzunkova M."/>
            <person name="La Clair J."/>
            <person name="Tyml T."/>
            <person name="Doud D."/>
            <person name="Schulz F."/>
            <person name="Piquer S."/>
            <person name="Porcel Sanchis D."/>
            <person name="Osborn A."/>
            <person name="Robinson D."/>
            <person name="Louie K.B."/>
            <person name="Bowen B.P."/>
            <person name="Bowers R."/>
            <person name="Lee J."/>
            <person name="Arnau Llombart V."/>
            <person name="Diaz Villanueva W."/>
            <person name="Gosliner T."/>
            <person name="Northen T."/>
            <person name="Cheng J.-F."/>
            <person name="Burkart M.D."/>
            <person name="Woyke T."/>
        </authorList>
    </citation>
    <scope>NUCLEOTIDE SEQUENCE</scope>
    <source>
        <strain evidence="1">Df01</strain>
    </source>
</reference>
<protein>
    <submittedName>
        <fullName evidence="1">Uncharacterized protein</fullName>
    </submittedName>
</protein>
<keyword evidence="2" id="KW-1185">Reference proteome</keyword>
<proteinExistence type="predicted"/>
<evidence type="ECO:0000313" key="2">
    <source>
        <dbReference type="Proteomes" id="UP001168167"/>
    </source>
</evidence>
<organism evidence="1 2">
    <name type="scientific">Candidatus Doriopsillibacter californiensis</name>
    <dbReference type="NCBI Taxonomy" id="2970740"/>
    <lineage>
        <taxon>Bacteria</taxon>
        <taxon>Pseudomonadati</taxon>
        <taxon>Pseudomonadota</taxon>
        <taxon>Gammaproteobacteria</taxon>
        <taxon>Candidatus Tethybacterales</taxon>
        <taxon>Candidatus Persebacteraceae</taxon>
        <taxon>Candidatus Doriopsillibacter</taxon>
    </lineage>
</organism>
<accession>A0ABT7QJD9</accession>
<evidence type="ECO:0000313" key="1">
    <source>
        <dbReference type="EMBL" id="MDM5146841.1"/>
    </source>
</evidence>